<evidence type="ECO:0000256" key="3">
    <source>
        <dbReference type="ARBA" id="ARBA00022777"/>
    </source>
</evidence>
<name>R7S306_PUNST</name>
<dbReference type="InterPro" id="IPR001245">
    <property type="entry name" value="Ser-Thr/Tyr_kinase_cat_dom"/>
</dbReference>
<gene>
    <name evidence="6" type="ORF">PUNSTDRAFT_146291</name>
</gene>
<dbReference type="GeneID" id="18881607"/>
<dbReference type="PROSITE" id="PS50011">
    <property type="entry name" value="PROTEIN_KINASE_DOM"/>
    <property type="match status" value="1"/>
</dbReference>
<dbReference type="Proteomes" id="UP000054196">
    <property type="component" value="Unassembled WGS sequence"/>
</dbReference>
<dbReference type="KEGG" id="psq:PUNSTDRAFT_146291"/>
<dbReference type="OrthoDB" id="346907at2759"/>
<keyword evidence="3 6" id="KW-0418">Kinase</keyword>
<keyword evidence="1" id="KW-0808">Transferase</keyword>
<evidence type="ECO:0000256" key="2">
    <source>
        <dbReference type="ARBA" id="ARBA00022741"/>
    </source>
</evidence>
<feature type="domain" description="Protein kinase" evidence="5">
    <location>
        <begin position="66"/>
        <end position="344"/>
    </location>
</feature>
<evidence type="ECO:0000313" key="6">
    <source>
        <dbReference type="EMBL" id="EIN04613.1"/>
    </source>
</evidence>
<dbReference type="EMBL" id="JH687553">
    <property type="protein sequence ID" value="EIN04613.1"/>
    <property type="molecule type" value="Genomic_DNA"/>
</dbReference>
<sequence>MDSETGNTTHKYAGPALLRQLQAKIYHVDSSLAEPNLWGNALRLYQRVASELDRYPRALVLNDVETDLANPIFDGHYADVFKGHSADGDVAVKRFRLAGTSKQNLDFSKALLAEALVWRHLDHANILPFLGLMTSSEQDEHHAELSLLCMVTPWAQNGNLRRYLDATEGISLSEKHSLILGIAEGLAYLHDAGIIHGDLRGVNIMVDANSCPRLGDYGLSQLVEAWPVLASRKKAEGPTRWTAPELLSPEHFDRESSEPTYASDVYAFACVCYEVYTSQSPFHALKREASVIFRVLDSKRPEFTVEDCAGGLPPQAMQELIRRSWDQMPDNRPQIHEVLRRLKQ</sequence>
<dbReference type="RefSeq" id="XP_007388006.1">
    <property type="nucleotide sequence ID" value="XM_007387944.1"/>
</dbReference>
<dbReference type="Pfam" id="PF07714">
    <property type="entry name" value="PK_Tyr_Ser-Thr"/>
    <property type="match status" value="1"/>
</dbReference>
<dbReference type="PANTHER" id="PTHR44329">
    <property type="entry name" value="SERINE/THREONINE-PROTEIN KINASE TNNI3K-RELATED"/>
    <property type="match status" value="1"/>
</dbReference>
<dbReference type="InterPro" id="IPR011009">
    <property type="entry name" value="Kinase-like_dom_sf"/>
</dbReference>
<dbReference type="GO" id="GO:0005524">
    <property type="term" value="F:ATP binding"/>
    <property type="evidence" value="ECO:0007669"/>
    <property type="project" value="UniProtKB-KW"/>
</dbReference>
<evidence type="ECO:0000256" key="4">
    <source>
        <dbReference type="ARBA" id="ARBA00022840"/>
    </source>
</evidence>
<protein>
    <submittedName>
        <fullName evidence="6">Kinase-like protein</fullName>
    </submittedName>
</protein>
<dbReference type="InterPro" id="IPR000719">
    <property type="entry name" value="Prot_kinase_dom"/>
</dbReference>
<evidence type="ECO:0000256" key="1">
    <source>
        <dbReference type="ARBA" id="ARBA00022679"/>
    </source>
</evidence>
<dbReference type="InterPro" id="IPR008266">
    <property type="entry name" value="Tyr_kinase_AS"/>
</dbReference>
<keyword evidence="4" id="KW-0067">ATP-binding</keyword>
<keyword evidence="7" id="KW-1185">Reference proteome</keyword>
<dbReference type="PIRSF" id="PIRSF000654">
    <property type="entry name" value="Integrin-linked_kinase"/>
    <property type="match status" value="1"/>
</dbReference>
<dbReference type="InterPro" id="IPR051681">
    <property type="entry name" value="Ser/Thr_Kinases-Pseudokinases"/>
</dbReference>
<dbReference type="HOGENOM" id="CLU_000288_7_18_1"/>
<dbReference type="AlphaFoldDB" id="R7S306"/>
<evidence type="ECO:0000313" key="7">
    <source>
        <dbReference type="Proteomes" id="UP000054196"/>
    </source>
</evidence>
<proteinExistence type="predicted"/>
<dbReference type="PROSITE" id="PS00109">
    <property type="entry name" value="PROTEIN_KINASE_TYR"/>
    <property type="match status" value="1"/>
</dbReference>
<dbReference type="SUPFAM" id="SSF56112">
    <property type="entry name" value="Protein kinase-like (PK-like)"/>
    <property type="match status" value="1"/>
</dbReference>
<dbReference type="Gene3D" id="1.10.510.10">
    <property type="entry name" value="Transferase(Phosphotransferase) domain 1"/>
    <property type="match status" value="1"/>
</dbReference>
<dbReference type="eggNOG" id="KOG0196">
    <property type="taxonomic scope" value="Eukaryota"/>
</dbReference>
<organism evidence="6 7">
    <name type="scientific">Punctularia strigosozonata (strain HHB-11173)</name>
    <name type="common">White-rot fungus</name>
    <dbReference type="NCBI Taxonomy" id="741275"/>
    <lineage>
        <taxon>Eukaryota</taxon>
        <taxon>Fungi</taxon>
        <taxon>Dikarya</taxon>
        <taxon>Basidiomycota</taxon>
        <taxon>Agaricomycotina</taxon>
        <taxon>Agaricomycetes</taxon>
        <taxon>Corticiales</taxon>
        <taxon>Punctulariaceae</taxon>
        <taxon>Punctularia</taxon>
    </lineage>
</organism>
<accession>R7S306</accession>
<dbReference type="GO" id="GO:0004674">
    <property type="term" value="F:protein serine/threonine kinase activity"/>
    <property type="evidence" value="ECO:0007669"/>
    <property type="project" value="TreeGrafter"/>
</dbReference>
<evidence type="ECO:0000259" key="5">
    <source>
        <dbReference type="PROSITE" id="PS50011"/>
    </source>
</evidence>
<dbReference type="OMA" id="REAMICK"/>
<keyword evidence="2" id="KW-0547">Nucleotide-binding</keyword>
<dbReference type="PANTHER" id="PTHR44329:SF288">
    <property type="entry name" value="MITOGEN-ACTIVATED PROTEIN KINASE KINASE KINASE 20"/>
    <property type="match status" value="1"/>
</dbReference>
<reference evidence="7" key="1">
    <citation type="journal article" date="2012" name="Science">
        <title>The Paleozoic origin of enzymatic lignin decomposition reconstructed from 31 fungal genomes.</title>
        <authorList>
            <person name="Floudas D."/>
            <person name="Binder M."/>
            <person name="Riley R."/>
            <person name="Barry K."/>
            <person name="Blanchette R.A."/>
            <person name="Henrissat B."/>
            <person name="Martinez A.T."/>
            <person name="Otillar R."/>
            <person name="Spatafora J.W."/>
            <person name="Yadav J.S."/>
            <person name="Aerts A."/>
            <person name="Benoit I."/>
            <person name="Boyd A."/>
            <person name="Carlson A."/>
            <person name="Copeland A."/>
            <person name="Coutinho P.M."/>
            <person name="de Vries R.P."/>
            <person name="Ferreira P."/>
            <person name="Findley K."/>
            <person name="Foster B."/>
            <person name="Gaskell J."/>
            <person name="Glotzer D."/>
            <person name="Gorecki P."/>
            <person name="Heitman J."/>
            <person name="Hesse C."/>
            <person name="Hori C."/>
            <person name="Igarashi K."/>
            <person name="Jurgens J.A."/>
            <person name="Kallen N."/>
            <person name="Kersten P."/>
            <person name="Kohler A."/>
            <person name="Kuees U."/>
            <person name="Kumar T.K.A."/>
            <person name="Kuo A."/>
            <person name="LaButti K."/>
            <person name="Larrondo L.F."/>
            <person name="Lindquist E."/>
            <person name="Ling A."/>
            <person name="Lombard V."/>
            <person name="Lucas S."/>
            <person name="Lundell T."/>
            <person name="Martin R."/>
            <person name="McLaughlin D.J."/>
            <person name="Morgenstern I."/>
            <person name="Morin E."/>
            <person name="Murat C."/>
            <person name="Nagy L.G."/>
            <person name="Nolan M."/>
            <person name="Ohm R.A."/>
            <person name="Patyshakuliyeva A."/>
            <person name="Rokas A."/>
            <person name="Ruiz-Duenas F.J."/>
            <person name="Sabat G."/>
            <person name="Salamov A."/>
            <person name="Samejima M."/>
            <person name="Schmutz J."/>
            <person name="Slot J.C."/>
            <person name="St John F."/>
            <person name="Stenlid J."/>
            <person name="Sun H."/>
            <person name="Sun S."/>
            <person name="Syed K."/>
            <person name="Tsang A."/>
            <person name="Wiebenga A."/>
            <person name="Young D."/>
            <person name="Pisabarro A."/>
            <person name="Eastwood D.C."/>
            <person name="Martin F."/>
            <person name="Cullen D."/>
            <person name="Grigoriev I.V."/>
            <person name="Hibbett D.S."/>
        </authorList>
    </citation>
    <scope>NUCLEOTIDE SEQUENCE [LARGE SCALE GENOMIC DNA]</scope>
    <source>
        <strain evidence="7">HHB-11173 SS5</strain>
    </source>
</reference>